<dbReference type="Gene3D" id="1.10.10.10">
    <property type="entry name" value="Winged helix-like DNA-binding domain superfamily/Winged helix DNA-binding domain"/>
    <property type="match status" value="1"/>
</dbReference>
<dbReference type="RefSeq" id="WP_084175514.1">
    <property type="nucleotide sequence ID" value="NZ_AYXG01000089.1"/>
</dbReference>
<name>W7INX3_9PSEU</name>
<dbReference type="GO" id="GO:0003677">
    <property type="term" value="F:DNA binding"/>
    <property type="evidence" value="ECO:0007669"/>
    <property type="project" value="UniProtKB-KW"/>
</dbReference>
<dbReference type="Gene3D" id="1.20.120.530">
    <property type="entry name" value="GntR ligand-binding domain-like"/>
    <property type="match status" value="1"/>
</dbReference>
<gene>
    <name evidence="5" type="ORF">UO65_2592</name>
</gene>
<comment type="caution">
    <text evidence="5">The sequence shown here is derived from an EMBL/GenBank/DDBJ whole genome shotgun (WGS) entry which is preliminary data.</text>
</comment>
<keyword evidence="3" id="KW-0804">Transcription</keyword>
<dbReference type="InterPro" id="IPR008920">
    <property type="entry name" value="TF_FadR/GntR_C"/>
</dbReference>
<evidence type="ECO:0000259" key="4">
    <source>
        <dbReference type="PROSITE" id="PS50949"/>
    </source>
</evidence>
<dbReference type="Proteomes" id="UP000019277">
    <property type="component" value="Unassembled WGS sequence"/>
</dbReference>
<dbReference type="InterPro" id="IPR036388">
    <property type="entry name" value="WH-like_DNA-bd_sf"/>
</dbReference>
<evidence type="ECO:0000256" key="1">
    <source>
        <dbReference type="ARBA" id="ARBA00023015"/>
    </source>
</evidence>
<dbReference type="EMBL" id="AYXG01000089">
    <property type="protein sequence ID" value="EWC62078.1"/>
    <property type="molecule type" value="Genomic_DNA"/>
</dbReference>
<accession>W7INX3</accession>
<keyword evidence="2" id="KW-0238">DNA-binding</keyword>
<reference evidence="5 6" key="1">
    <citation type="journal article" date="2014" name="Genome Announc.">
        <title>Draft Genome Sequence of the Antitrypanosomally Active Sponge-Associated Bacterium Actinokineospora sp. Strain EG49.</title>
        <authorList>
            <person name="Harjes J."/>
            <person name="Ryu T."/>
            <person name="Abdelmohsen U.R."/>
            <person name="Moitinho-Silva L."/>
            <person name="Horn H."/>
            <person name="Ravasi T."/>
            <person name="Hentschel U."/>
        </authorList>
    </citation>
    <scope>NUCLEOTIDE SEQUENCE [LARGE SCALE GENOMIC DNA]</scope>
    <source>
        <strain evidence="5 6">EG49</strain>
    </source>
</reference>
<feature type="domain" description="HTH gntR-type" evidence="4">
    <location>
        <begin position="31"/>
        <end position="98"/>
    </location>
</feature>
<evidence type="ECO:0000313" key="6">
    <source>
        <dbReference type="Proteomes" id="UP000019277"/>
    </source>
</evidence>
<keyword evidence="6" id="KW-1185">Reference proteome</keyword>
<dbReference type="PANTHER" id="PTHR43537">
    <property type="entry name" value="TRANSCRIPTIONAL REGULATOR, GNTR FAMILY"/>
    <property type="match status" value="1"/>
</dbReference>
<dbReference type="PATRIC" id="fig|909613.9.peg.2598"/>
<dbReference type="PANTHER" id="PTHR43537:SF45">
    <property type="entry name" value="GNTR FAMILY REGULATORY PROTEIN"/>
    <property type="match status" value="1"/>
</dbReference>
<dbReference type="SUPFAM" id="SSF46785">
    <property type="entry name" value="Winged helix' DNA-binding domain"/>
    <property type="match status" value="1"/>
</dbReference>
<dbReference type="GO" id="GO:0003700">
    <property type="term" value="F:DNA-binding transcription factor activity"/>
    <property type="evidence" value="ECO:0007669"/>
    <property type="project" value="InterPro"/>
</dbReference>
<evidence type="ECO:0000256" key="2">
    <source>
        <dbReference type="ARBA" id="ARBA00023125"/>
    </source>
</evidence>
<dbReference type="STRING" id="909613.UO65_2592"/>
<dbReference type="AlphaFoldDB" id="W7INX3"/>
<dbReference type="InterPro" id="IPR036390">
    <property type="entry name" value="WH_DNA-bd_sf"/>
</dbReference>
<keyword evidence="1" id="KW-0805">Transcription regulation</keyword>
<evidence type="ECO:0000313" key="5">
    <source>
        <dbReference type="EMBL" id="EWC62078.1"/>
    </source>
</evidence>
<dbReference type="Pfam" id="PF07729">
    <property type="entry name" value="FCD"/>
    <property type="match status" value="1"/>
</dbReference>
<organism evidence="5 6">
    <name type="scientific">Actinokineospora spheciospongiae</name>
    <dbReference type="NCBI Taxonomy" id="909613"/>
    <lineage>
        <taxon>Bacteria</taxon>
        <taxon>Bacillati</taxon>
        <taxon>Actinomycetota</taxon>
        <taxon>Actinomycetes</taxon>
        <taxon>Pseudonocardiales</taxon>
        <taxon>Pseudonocardiaceae</taxon>
        <taxon>Actinokineospora</taxon>
    </lineage>
</organism>
<dbReference type="SUPFAM" id="SSF48008">
    <property type="entry name" value="GntR ligand-binding domain-like"/>
    <property type="match status" value="1"/>
</dbReference>
<protein>
    <submittedName>
        <fullName evidence="5">Transcriptional regulator, GntR family</fullName>
    </submittedName>
</protein>
<dbReference type="SMART" id="SM00345">
    <property type="entry name" value="HTH_GNTR"/>
    <property type="match status" value="1"/>
</dbReference>
<sequence>MGYYEGVEAALAADIVERLGELVRDRRWERSSAAEIAAAALRDLIMEGALPPGTRVSEEVFTAPLEVSRNTLREAFRLLTHEKLLEHKLNRGVFVRTLATADVVDLFLVRRVVECASLHLADEAGTARMLAAVESGEAAAGEGRWVDVGTANIRFHQAIAALSGSPRLDELMRQVAAELRLAFHEMGDPRAFHEDYLRRNREIVDHLVAGEVTAAQELLTTYLRASEAEMLAAFAARERGEIPASKPGA</sequence>
<dbReference type="OrthoDB" id="5243844at2"/>
<dbReference type="SMART" id="SM00895">
    <property type="entry name" value="FCD"/>
    <property type="match status" value="1"/>
</dbReference>
<dbReference type="InterPro" id="IPR000524">
    <property type="entry name" value="Tscrpt_reg_HTH_GntR"/>
</dbReference>
<dbReference type="Pfam" id="PF00392">
    <property type="entry name" value="GntR"/>
    <property type="match status" value="1"/>
</dbReference>
<evidence type="ECO:0000256" key="3">
    <source>
        <dbReference type="ARBA" id="ARBA00023163"/>
    </source>
</evidence>
<proteinExistence type="predicted"/>
<dbReference type="eggNOG" id="COG1802">
    <property type="taxonomic scope" value="Bacteria"/>
</dbReference>
<dbReference type="InterPro" id="IPR011711">
    <property type="entry name" value="GntR_C"/>
</dbReference>
<dbReference type="PROSITE" id="PS50949">
    <property type="entry name" value="HTH_GNTR"/>
    <property type="match status" value="1"/>
</dbReference>